<evidence type="ECO:0000313" key="7">
    <source>
        <dbReference type="EMBL" id="CAB4000982.1"/>
    </source>
</evidence>
<dbReference type="AlphaFoldDB" id="A0A6S7I3L3"/>
<dbReference type="InterPro" id="IPR053709">
    <property type="entry name" value="eRP_eS24_sf"/>
</dbReference>
<sequence>MSENTATIRTRKFLTNRLLQRKQMVVDVIHPGRANVPKTELREKLAKMYKTTADVIFCFGFKTQFGGGRSTGFALIYDNLDIAKKTEPKYRLVRHGLMEKVKTARKQLKEKKNRTKKVRGTKKAKVGTGKK</sequence>
<dbReference type="GO" id="GO:0003735">
    <property type="term" value="F:structural constituent of ribosome"/>
    <property type="evidence" value="ECO:0007669"/>
    <property type="project" value="InterPro"/>
</dbReference>
<evidence type="ECO:0000313" key="8">
    <source>
        <dbReference type="Proteomes" id="UP001152795"/>
    </source>
</evidence>
<dbReference type="InterPro" id="IPR018098">
    <property type="entry name" value="Ribosomal_eS24_CS"/>
</dbReference>
<comment type="caution">
    <text evidence="7">The sequence shown here is derived from an EMBL/GenBank/DDBJ whole genome shotgun (WGS) entry which is preliminary data.</text>
</comment>
<evidence type="ECO:0000256" key="3">
    <source>
        <dbReference type="ARBA" id="ARBA00023274"/>
    </source>
</evidence>
<feature type="region of interest" description="Disordered" evidence="6">
    <location>
        <begin position="104"/>
        <end position="131"/>
    </location>
</feature>
<dbReference type="Proteomes" id="UP001152795">
    <property type="component" value="Unassembled WGS sequence"/>
</dbReference>
<evidence type="ECO:0000256" key="1">
    <source>
        <dbReference type="ARBA" id="ARBA00009680"/>
    </source>
</evidence>
<dbReference type="Pfam" id="PF01282">
    <property type="entry name" value="Ribosomal_S24e"/>
    <property type="match status" value="1"/>
</dbReference>
<dbReference type="GO" id="GO:0005840">
    <property type="term" value="C:ribosome"/>
    <property type="evidence" value="ECO:0007669"/>
    <property type="project" value="UniProtKB-KW"/>
</dbReference>
<dbReference type="Gene3D" id="3.30.70.3370">
    <property type="match status" value="1"/>
</dbReference>
<dbReference type="SUPFAM" id="SSF54189">
    <property type="entry name" value="Ribosomal proteins S24e, L23 and L15e"/>
    <property type="match status" value="1"/>
</dbReference>
<dbReference type="PROSITE" id="PS00529">
    <property type="entry name" value="RIBOSOMAL_S24E"/>
    <property type="match status" value="1"/>
</dbReference>
<dbReference type="InterPro" id="IPR001976">
    <property type="entry name" value="Ribosomal_eS24"/>
</dbReference>
<dbReference type="PANTHER" id="PTHR10496">
    <property type="entry name" value="40S RIBOSOMAL PROTEIN S24"/>
    <property type="match status" value="1"/>
</dbReference>
<name>A0A6S7I3L3_PARCT</name>
<evidence type="ECO:0000256" key="2">
    <source>
        <dbReference type="ARBA" id="ARBA00022980"/>
    </source>
</evidence>
<dbReference type="InterPro" id="IPR012678">
    <property type="entry name" value="Ribosomal_uL23/eL15/eS24_sf"/>
</dbReference>
<protein>
    <recommendedName>
        <fullName evidence="5">40S ribosomal protein S24</fullName>
    </recommendedName>
</protein>
<organism evidence="7 8">
    <name type="scientific">Paramuricea clavata</name>
    <name type="common">Red gorgonian</name>
    <name type="synonym">Violescent sea-whip</name>
    <dbReference type="NCBI Taxonomy" id="317549"/>
    <lineage>
        <taxon>Eukaryota</taxon>
        <taxon>Metazoa</taxon>
        <taxon>Cnidaria</taxon>
        <taxon>Anthozoa</taxon>
        <taxon>Octocorallia</taxon>
        <taxon>Malacalcyonacea</taxon>
        <taxon>Plexauridae</taxon>
        <taxon>Paramuricea</taxon>
    </lineage>
</organism>
<evidence type="ECO:0000256" key="5">
    <source>
        <dbReference type="RuleBase" id="RU004383"/>
    </source>
</evidence>
<dbReference type="OrthoDB" id="5571754at2759"/>
<gene>
    <name evidence="7" type="ORF">PACLA_8A054801</name>
</gene>
<dbReference type="GO" id="GO:0006412">
    <property type="term" value="P:translation"/>
    <property type="evidence" value="ECO:0007669"/>
    <property type="project" value="InterPro"/>
</dbReference>
<accession>A0A6S7I3L3</accession>
<comment type="similarity">
    <text evidence="1 4">Belongs to the eukaryotic ribosomal protein eS24 family.</text>
</comment>
<dbReference type="FunFam" id="3.30.70.3370:FF:000001">
    <property type="entry name" value="40S ribosomal protein S24"/>
    <property type="match status" value="1"/>
</dbReference>
<dbReference type="GO" id="GO:1990904">
    <property type="term" value="C:ribonucleoprotein complex"/>
    <property type="evidence" value="ECO:0007669"/>
    <property type="project" value="UniProtKB-KW"/>
</dbReference>
<evidence type="ECO:0000256" key="4">
    <source>
        <dbReference type="RuleBase" id="RU004381"/>
    </source>
</evidence>
<keyword evidence="3 4" id="KW-0687">Ribonucleoprotein</keyword>
<evidence type="ECO:0000256" key="6">
    <source>
        <dbReference type="SAM" id="MobiDB-lite"/>
    </source>
</evidence>
<dbReference type="EMBL" id="CACRXK020003974">
    <property type="protein sequence ID" value="CAB4000982.1"/>
    <property type="molecule type" value="Genomic_DNA"/>
</dbReference>
<keyword evidence="2 4" id="KW-0689">Ribosomal protein</keyword>
<dbReference type="HAMAP" id="MF_00545">
    <property type="entry name" value="Ribosomal_eS24"/>
    <property type="match status" value="1"/>
</dbReference>
<keyword evidence="8" id="KW-1185">Reference proteome</keyword>
<reference evidence="7" key="1">
    <citation type="submission" date="2020-04" db="EMBL/GenBank/DDBJ databases">
        <authorList>
            <person name="Alioto T."/>
            <person name="Alioto T."/>
            <person name="Gomez Garrido J."/>
        </authorList>
    </citation>
    <scope>NUCLEOTIDE SEQUENCE</scope>
    <source>
        <strain evidence="7">A484AB</strain>
    </source>
</reference>
<proteinExistence type="inferred from homology"/>